<keyword evidence="5" id="KW-1133">Transmembrane helix</keyword>
<evidence type="ECO:0000313" key="8">
    <source>
        <dbReference type="EMBL" id="PWF24628.1"/>
    </source>
</evidence>
<dbReference type="InterPro" id="IPR004089">
    <property type="entry name" value="MCPsignal_dom"/>
</dbReference>
<keyword evidence="5" id="KW-0472">Membrane</keyword>
<evidence type="ECO:0000256" key="4">
    <source>
        <dbReference type="PROSITE-ProRule" id="PRU00284"/>
    </source>
</evidence>
<dbReference type="InterPro" id="IPR003660">
    <property type="entry name" value="HAMP_dom"/>
</dbReference>
<dbReference type="Pfam" id="PF08376">
    <property type="entry name" value="NIT"/>
    <property type="match status" value="1"/>
</dbReference>
<keyword evidence="4" id="KW-0807">Transducer</keyword>
<dbReference type="InterPro" id="IPR051310">
    <property type="entry name" value="MCP_chemotaxis"/>
</dbReference>
<dbReference type="AlphaFoldDB" id="A0A2V1K325"/>
<gene>
    <name evidence="8" type="ORF">DD235_00020</name>
</gene>
<keyword evidence="5" id="KW-0812">Transmembrane</keyword>
<dbReference type="InterPro" id="IPR013587">
    <property type="entry name" value="Nitrate/nitrite_sensing"/>
</dbReference>
<dbReference type="EMBL" id="QETA01000001">
    <property type="protein sequence ID" value="PWF24628.1"/>
    <property type="molecule type" value="Genomic_DNA"/>
</dbReference>
<dbReference type="Pfam" id="PF00672">
    <property type="entry name" value="HAMP"/>
    <property type="match status" value="1"/>
</dbReference>
<dbReference type="GO" id="GO:0006935">
    <property type="term" value="P:chemotaxis"/>
    <property type="evidence" value="ECO:0007669"/>
    <property type="project" value="TreeGrafter"/>
</dbReference>
<dbReference type="Gene3D" id="1.10.287.950">
    <property type="entry name" value="Methyl-accepting chemotaxis protein"/>
    <property type="match status" value="1"/>
</dbReference>
<name>A0A2V1K325_9BURK</name>
<dbReference type="Pfam" id="PF00015">
    <property type="entry name" value="MCPsignal"/>
    <property type="match status" value="1"/>
</dbReference>
<dbReference type="PROSITE" id="PS50111">
    <property type="entry name" value="CHEMOTAXIS_TRANSDUC_2"/>
    <property type="match status" value="1"/>
</dbReference>
<dbReference type="GO" id="GO:0007165">
    <property type="term" value="P:signal transduction"/>
    <property type="evidence" value="ECO:0007669"/>
    <property type="project" value="UniProtKB-KW"/>
</dbReference>
<dbReference type="GO" id="GO:0005886">
    <property type="term" value="C:plasma membrane"/>
    <property type="evidence" value="ECO:0007669"/>
    <property type="project" value="TreeGrafter"/>
</dbReference>
<dbReference type="CDD" id="cd11386">
    <property type="entry name" value="MCP_signal"/>
    <property type="match status" value="1"/>
</dbReference>
<proteinExistence type="inferred from homology"/>
<evidence type="ECO:0000313" key="9">
    <source>
        <dbReference type="Proteomes" id="UP000245212"/>
    </source>
</evidence>
<protein>
    <submittedName>
        <fullName evidence="8">Methyl-accepting chemotaxis protein</fullName>
    </submittedName>
</protein>
<reference evidence="9" key="1">
    <citation type="submission" date="2018-05" db="EMBL/GenBank/DDBJ databases">
        <authorList>
            <person name="Li Y."/>
        </authorList>
    </citation>
    <scope>NUCLEOTIDE SEQUENCE [LARGE SCALE GENOMIC DNA]</scope>
    <source>
        <strain evidence="9">3d-2-2</strain>
    </source>
</reference>
<dbReference type="PANTHER" id="PTHR43531">
    <property type="entry name" value="PROTEIN ICFG"/>
    <property type="match status" value="1"/>
</dbReference>
<dbReference type="GO" id="GO:0004888">
    <property type="term" value="F:transmembrane signaling receptor activity"/>
    <property type="evidence" value="ECO:0007669"/>
    <property type="project" value="TreeGrafter"/>
</dbReference>
<evidence type="ECO:0000259" key="7">
    <source>
        <dbReference type="PROSITE" id="PS50885"/>
    </source>
</evidence>
<evidence type="ECO:0000259" key="6">
    <source>
        <dbReference type="PROSITE" id="PS50111"/>
    </source>
</evidence>
<keyword evidence="9" id="KW-1185">Reference proteome</keyword>
<evidence type="ECO:0000256" key="3">
    <source>
        <dbReference type="ARBA" id="ARBA00029447"/>
    </source>
</evidence>
<comment type="caution">
    <text evidence="8">The sequence shown here is derived from an EMBL/GenBank/DDBJ whole genome shotgun (WGS) entry which is preliminary data.</text>
</comment>
<evidence type="ECO:0000256" key="2">
    <source>
        <dbReference type="ARBA" id="ARBA00022481"/>
    </source>
</evidence>
<dbReference type="SMART" id="SM00283">
    <property type="entry name" value="MA"/>
    <property type="match status" value="1"/>
</dbReference>
<dbReference type="SUPFAM" id="SSF58104">
    <property type="entry name" value="Methyl-accepting chemotaxis protein (MCP) signaling domain"/>
    <property type="match status" value="1"/>
</dbReference>
<evidence type="ECO:0000256" key="5">
    <source>
        <dbReference type="SAM" id="Phobius"/>
    </source>
</evidence>
<dbReference type="SMART" id="SM00304">
    <property type="entry name" value="HAMP"/>
    <property type="match status" value="1"/>
</dbReference>
<feature type="domain" description="Methyl-accepting transducer" evidence="6">
    <location>
        <begin position="398"/>
        <end position="627"/>
    </location>
</feature>
<feature type="transmembrane region" description="Helical" evidence="5">
    <location>
        <begin position="318"/>
        <end position="340"/>
    </location>
</feature>
<dbReference type="CDD" id="cd06225">
    <property type="entry name" value="HAMP"/>
    <property type="match status" value="1"/>
</dbReference>
<dbReference type="PANTHER" id="PTHR43531:SF14">
    <property type="entry name" value="METHYL-ACCEPTING CHEMOTAXIS PROTEIN I-RELATED"/>
    <property type="match status" value="1"/>
</dbReference>
<sequence length="652" mass="69798">MTKLLGNWSLLAKFALISVLSLIMFSVPTTLYLGSTYGVIAQKQLEWEGMVPSNQLLAVVRLLQQHRGMSASLLSGNTAIQEQRRQRVVEIEQAMGQLQQTLEQASEKVAVLLPELKDVQARWRELQARVEQGTIPAPESFAGHVNVINALFSMGDRILDIYGLSLDDALEVDALIQGAFVSLPLLSEELGKARAQGARLLVLGKASDQDRLALGGIVQRADEYLQQTQRAFDKAYALDADLRSTLQAKTRQAAEQAREALVLVNGQILSAATLVAPSQPYFDAMTRAIDVQYRVVDDVIVELEHLLSERVDHLQRDAAWLLGGLLVMALLAGWVTLLVIRSITRPIATSVAMASQVAACDLTARAEVTGRDEPAQLLQALNAMSESLSAVVRQVRTSVDSIDLAAAEIAHGNMDLSSRTESQASSLEETAASIEELTATVQQNAGNARQASELAVAAAELAGRSGSEVEQAVSLMQAINQSSRRMVDIIGVIESIAFQTNILALNASVESARAGEQGRGFAVVAAEVRTLAQRSANAAQEIRTLINASLQEVNQGSACIEGVGNTMGQVVSSIRQVADLIVEIDTASGEQTTGITQVNQAVTQIDDITQQNAALVEQAAAAATNLRDQTHALAEAVVAFRLDRGLPPRIGG</sequence>
<organism evidence="8 9">
    <name type="scientific">Corticimicrobacter populi</name>
    <dbReference type="NCBI Taxonomy" id="2175229"/>
    <lineage>
        <taxon>Bacteria</taxon>
        <taxon>Pseudomonadati</taxon>
        <taxon>Pseudomonadota</taxon>
        <taxon>Betaproteobacteria</taxon>
        <taxon>Burkholderiales</taxon>
        <taxon>Alcaligenaceae</taxon>
        <taxon>Corticimicrobacter</taxon>
    </lineage>
</organism>
<dbReference type="PROSITE" id="PS50885">
    <property type="entry name" value="HAMP"/>
    <property type="match status" value="1"/>
</dbReference>
<comment type="similarity">
    <text evidence="3">Belongs to the methyl-accepting chemotaxis (MCP) protein family.</text>
</comment>
<dbReference type="Proteomes" id="UP000245212">
    <property type="component" value="Unassembled WGS sequence"/>
</dbReference>
<feature type="transmembrane region" description="Helical" evidence="5">
    <location>
        <begin position="12"/>
        <end position="33"/>
    </location>
</feature>
<keyword evidence="2" id="KW-0488">Methylation</keyword>
<accession>A0A2V1K325</accession>
<feature type="domain" description="HAMP" evidence="7">
    <location>
        <begin position="341"/>
        <end position="393"/>
    </location>
</feature>
<evidence type="ECO:0000256" key="1">
    <source>
        <dbReference type="ARBA" id="ARBA00004370"/>
    </source>
</evidence>
<dbReference type="FunFam" id="1.10.287.950:FF:000001">
    <property type="entry name" value="Methyl-accepting chemotaxis sensory transducer"/>
    <property type="match status" value="1"/>
</dbReference>
<comment type="subcellular location">
    <subcellularLocation>
        <location evidence="1">Membrane</location>
    </subcellularLocation>
</comment>